<dbReference type="RefSeq" id="WP_068913034.1">
    <property type="nucleotide sequence ID" value="NZ_MBEW02000012.1"/>
</dbReference>
<dbReference type="GO" id="GO:0005524">
    <property type="term" value="F:ATP binding"/>
    <property type="evidence" value="ECO:0007669"/>
    <property type="project" value="UniProtKB-KW"/>
</dbReference>
<dbReference type="SMART" id="SM01043">
    <property type="entry name" value="BTAD"/>
    <property type="match status" value="1"/>
</dbReference>
<keyword evidence="6" id="KW-1185">Reference proteome</keyword>
<evidence type="ECO:0000259" key="4">
    <source>
        <dbReference type="SMART" id="SM01043"/>
    </source>
</evidence>
<evidence type="ECO:0000313" key="5">
    <source>
        <dbReference type="EMBL" id="RDY21105.1"/>
    </source>
</evidence>
<keyword evidence="5" id="KW-0723">Serine/threonine-protein kinase</keyword>
<dbReference type="InterPro" id="IPR027417">
    <property type="entry name" value="P-loop_NTPase"/>
</dbReference>
<keyword evidence="1" id="KW-0547">Nucleotide-binding</keyword>
<dbReference type="InterPro" id="IPR005158">
    <property type="entry name" value="BTAD"/>
</dbReference>
<evidence type="ECO:0000256" key="3">
    <source>
        <dbReference type="PROSITE-ProRule" id="PRU00339"/>
    </source>
</evidence>
<dbReference type="SMART" id="SM00028">
    <property type="entry name" value="TPR"/>
    <property type="match status" value="4"/>
</dbReference>
<feature type="repeat" description="TPR" evidence="3">
    <location>
        <begin position="837"/>
        <end position="870"/>
    </location>
</feature>
<dbReference type="InterPro" id="IPR036388">
    <property type="entry name" value="WH-like_DNA-bd_sf"/>
</dbReference>
<dbReference type="SUPFAM" id="SSF48452">
    <property type="entry name" value="TPR-like"/>
    <property type="match status" value="1"/>
</dbReference>
<feature type="domain" description="Bacterial transcriptional activator" evidence="4">
    <location>
        <begin position="96"/>
        <end position="228"/>
    </location>
</feature>
<proteinExistence type="predicted"/>
<dbReference type="AlphaFoldDB" id="A0A371IKU2"/>
<dbReference type="GO" id="GO:0004016">
    <property type="term" value="F:adenylate cyclase activity"/>
    <property type="evidence" value="ECO:0007669"/>
    <property type="project" value="TreeGrafter"/>
</dbReference>
<evidence type="ECO:0000256" key="1">
    <source>
        <dbReference type="ARBA" id="ARBA00022741"/>
    </source>
</evidence>
<dbReference type="STRING" id="1871336.BBG48_08900"/>
<gene>
    <name evidence="5" type="ORF">BBG48_006660</name>
</gene>
<dbReference type="EMBL" id="MBEW02000012">
    <property type="protein sequence ID" value="RDY21105.1"/>
    <property type="molecule type" value="Genomic_DNA"/>
</dbReference>
<comment type="caution">
    <text evidence="5">The sequence shown here is derived from an EMBL/GenBank/DDBJ whole genome shotgun (WGS) entry which is preliminary data.</text>
</comment>
<dbReference type="Gene3D" id="1.10.10.10">
    <property type="entry name" value="Winged helix-like DNA-binding domain superfamily/Winged helix DNA-binding domain"/>
    <property type="match status" value="1"/>
</dbReference>
<dbReference type="Proteomes" id="UP000093352">
    <property type="component" value="Unassembled WGS sequence"/>
</dbReference>
<dbReference type="InterPro" id="IPR041664">
    <property type="entry name" value="AAA_16"/>
</dbReference>
<accession>A0A371IKU2</accession>
<dbReference type="GO" id="GO:0005737">
    <property type="term" value="C:cytoplasm"/>
    <property type="evidence" value="ECO:0007669"/>
    <property type="project" value="TreeGrafter"/>
</dbReference>
<dbReference type="SUPFAM" id="SSF52540">
    <property type="entry name" value="P-loop containing nucleoside triphosphate hydrolases"/>
    <property type="match status" value="1"/>
</dbReference>
<dbReference type="PROSITE" id="PS50005">
    <property type="entry name" value="TPR"/>
    <property type="match status" value="1"/>
</dbReference>
<organism evidence="5 6">
    <name type="scientific">Criibacterium bergeronii</name>
    <dbReference type="NCBI Taxonomy" id="1871336"/>
    <lineage>
        <taxon>Bacteria</taxon>
        <taxon>Bacillati</taxon>
        <taxon>Bacillota</taxon>
        <taxon>Clostridia</taxon>
        <taxon>Peptostreptococcales</taxon>
        <taxon>Filifactoraceae</taxon>
        <taxon>Criibacterium</taxon>
    </lineage>
</organism>
<protein>
    <submittedName>
        <fullName evidence="5">Serine/threonine protein kinase</fullName>
    </submittedName>
</protein>
<dbReference type="InterPro" id="IPR011990">
    <property type="entry name" value="TPR-like_helical_dom_sf"/>
</dbReference>
<evidence type="ECO:0000313" key="6">
    <source>
        <dbReference type="Proteomes" id="UP000093352"/>
    </source>
</evidence>
<dbReference type="PANTHER" id="PTHR16305:SF28">
    <property type="entry name" value="GUANYLATE CYCLASE DOMAIN-CONTAINING PROTEIN"/>
    <property type="match status" value="1"/>
</dbReference>
<name>A0A371IKU2_9FIRM</name>
<dbReference type="Pfam" id="PF13191">
    <property type="entry name" value="AAA_16"/>
    <property type="match status" value="1"/>
</dbReference>
<sequence>MITAKLFGPPVVTYNDKEIFFPYSKAKALLFYLLIKKRASRDELSGLFWAESSDEIAKKNLRNAIYQIKKTFGGVDVLLSPNKSIVKYNDAVELKIDTANFETNSDDLIYDYTGEFLQGFFVKNAEGFDEWLTATRENYLAIYEQKLYDLIEQDKNNNFSSKIRFYAEKLIDVNEFNERAYQILMTYYKDKFNYTAAIEVYKKLETLFSKELAMEPSAESKYIYLGILDLINYTNYKQNSDIKSFFYGRSTELRLLTQNYESLTNGEVAKSIVIKGEAGVGKSRLKDEFLSKIDKSLCHVFETSCYAAEKQYFFKPLAPIISEIKKIMKKSDIELPKNYEKTLSTIFPEFSDNKTNLQNRSLEEIMGEIKFDMMGDIISDILERLSQIKNILIVIDDIQYADSMTISTLSSIILHQKRNDIIFLATYRNEEEKNVENMISSLNLSDKLITINLSRFSEKETKSLVKTAFPKFEWSFELLNKIYEETSGNAFFIIEYLNIIKNGGDINIMTAKMQDIIKSRFLYLSDDAKKILELASLFDDEVNLSTIKALTNYDEFKLIDILEDLEKKYILVETRGKNGISFKFTHQKLQDFIYMNQSDMRRKISHEKIATILEGMLDPKKINIGIYHKIIYHYEQADSKLKALDYKIKVLNYYLDFSHELFPILNHVENSNPNHTYFTKNETLAYFDDIENSLHELSATFIKEQEISPLTISYLHIKGRYLIREGSYEDGITLIRQMINLSYEIGDKDHAIEGYKQLIFYCVQTYKTSQMSIYIDKALNLAVECNYHKEIGILLRLKGLYKLMSKEYQEAESLLLESINTFNITPYIADRYSLNIAAAYNYIGEIRRINKDFAQAIKYYKKAATICKEKNAMISFAIFNVNAGQASYDDGNVQDAKKYFETAYSIYDKLDTVWRKSVASAFLAVIYLKEKNYEKALHLIKEAEKDSQKIQNPHEMGTVFYVKALIKSELDINDKKQKLLAKYLKEDLDSYIQNALAYLTESGDNFEIETLNKLES</sequence>
<reference evidence="5 6" key="1">
    <citation type="journal article" date="2016" name="Genome Announc.">
        <title>Draft Genome Sequence of Criibacterium bergeronii gen. nov., sp. nov., Strain CCRI-22567T, Isolated from a Vaginal Sample from a Woman with Bacterial Vaginosis.</title>
        <authorList>
            <person name="Maheux A.F."/>
            <person name="Berube E."/>
            <person name="Boudreau D.K."/>
            <person name="Raymond F."/>
            <person name="Corbeil J."/>
            <person name="Roy P.H."/>
            <person name="Boissinot M."/>
            <person name="Omar R.F."/>
        </authorList>
    </citation>
    <scope>NUCLEOTIDE SEQUENCE [LARGE SCALE GENOMIC DNA]</scope>
    <source>
        <strain evidence="5 6">CCRI-22567</strain>
    </source>
</reference>
<dbReference type="PANTHER" id="PTHR16305">
    <property type="entry name" value="TESTICULAR SOLUBLE ADENYLYL CYCLASE"/>
    <property type="match status" value="1"/>
</dbReference>
<evidence type="ECO:0000256" key="2">
    <source>
        <dbReference type="ARBA" id="ARBA00022840"/>
    </source>
</evidence>
<dbReference type="InterPro" id="IPR019734">
    <property type="entry name" value="TPR_rpt"/>
</dbReference>
<dbReference type="Gene3D" id="1.25.40.10">
    <property type="entry name" value="Tetratricopeptide repeat domain"/>
    <property type="match status" value="3"/>
</dbReference>
<dbReference type="Gene3D" id="3.40.50.300">
    <property type="entry name" value="P-loop containing nucleotide triphosphate hydrolases"/>
    <property type="match status" value="1"/>
</dbReference>
<keyword evidence="2" id="KW-0067">ATP-binding</keyword>
<keyword evidence="3" id="KW-0802">TPR repeat</keyword>
<keyword evidence="5" id="KW-0808">Transferase</keyword>
<dbReference type="GO" id="GO:0004674">
    <property type="term" value="F:protein serine/threonine kinase activity"/>
    <property type="evidence" value="ECO:0007669"/>
    <property type="project" value="UniProtKB-KW"/>
</dbReference>
<keyword evidence="5" id="KW-0418">Kinase</keyword>